<dbReference type="EMBL" id="JAWQEG010001041">
    <property type="protein sequence ID" value="KAK3882973.1"/>
    <property type="molecule type" value="Genomic_DNA"/>
</dbReference>
<evidence type="ECO:0000313" key="3">
    <source>
        <dbReference type="EMBL" id="KAK3882973.1"/>
    </source>
</evidence>
<evidence type="ECO:0000256" key="2">
    <source>
        <dbReference type="SAM" id="SignalP"/>
    </source>
</evidence>
<evidence type="ECO:0000313" key="4">
    <source>
        <dbReference type="Proteomes" id="UP001286313"/>
    </source>
</evidence>
<name>A0AAE1FYB1_PETCI</name>
<evidence type="ECO:0000256" key="1">
    <source>
        <dbReference type="SAM" id="MobiDB-lite"/>
    </source>
</evidence>
<organism evidence="3 4">
    <name type="scientific">Petrolisthes cinctipes</name>
    <name type="common">Flat porcelain crab</name>
    <dbReference type="NCBI Taxonomy" id="88211"/>
    <lineage>
        <taxon>Eukaryota</taxon>
        <taxon>Metazoa</taxon>
        <taxon>Ecdysozoa</taxon>
        <taxon>Arthropoda</taxon>
        <taxon>Crustacea</taxon>
        <taxon>Multicrustacea</taxon>
        <taxon>Malacostraca</taxon>
        <taxon>Eumalacostraca</taxon>
        <taxon>Eucarida</taxon>
        <taxon>Decapoda</taxon>
        <taxon>Pleocyemata</taxon>
        <taxon>Anomura</taxon>
        <taxon>Galatheoidea</taxon>
        <taxon>Porcellanidae</taxon>
        <taxon>Petrolisthes</taxon>
    </lineage>
</organism>
<feature type="non-terminal residue" evidence="3">
    <location>
        <position position="1"/>
    </location>
</feature>
<comment type="caution">
    <text evidence="3">The sequence shown here is derived from an EMBL/GenBank/DDBJ whole genome shotgun (WGS) entry which is preliminary data.</text>
</comment>
<keyword evidence="4" id="KW-1185">Reference proteome</keyword>
<protein>
    <submittedName>
        <fullName evidence="3">Uncharacterized protein</fullName>
    </submittedName>
</protein>
<proteinExistence type="predicted"/>
<gene>
    <name evidence="3" type="ORF">Pcinc_012674</name>
</gene>
<dbReference type="Proteomes" id="UP001286313">
    <property type="component" value="Unassembled WGS sequence"/>
</dbReference>
<keyword evidence="2" id="KW-0732">Signal</keyword>
<reference evidence="3" key="1">
    <citation type="submission" date="2023-10" db="EMBL/GenBank/DDBJ databases">
        <title>Genome assemblies of two species of porcelain crab, Petrolisthes cinctipes and Petrolisthes manimaculis (Anomura: Porcellanidae).</title>
        <authorList>
            <person name="Angst P."/>
        </authorList>
    </citation>
    <scope>NUCLEOTIDE SEQUENCE</scope>
    <source>
        <strain evidence="3">PB745_01</strain>
        <tissue evidence="3">Gill</tissue>
    </source>
</reference>
<dbReference type="AlphaFoldDB" id="A0AAE1FYB1"/>
<feature type="signal peptide" evidence="2">
    <location>
        <begin position="1"/>
        <end position="21"/>
    </location>
</feature>
<feature type="compositionally biased region" description="Polar residues" evidence="1">
    <location>
        <begin position="59"/>
        <end position="68"/>
    </location>
</feature>
<accession>A0AAE1FYB1</accession>
<sequence length="68" mass="6948">GGSATDQTLTLLLLLLMPGNATVEEVRCRGRPEHPCPAVGRGPPAGEGRATTGRPVAPSQLTAATEGW</sequence>
<feature type="region of interest" description="Disordered" evidence="1">
    <location>
        <begin position="30"/>
        <end position="68"/>
    </location>
</feature>
<feature type="chain" id="PRO_5042222518" evidence="2">
    <location>
        <begin position="22"/>
        <end position="68"/>
    </location>
</feature>